<dbReference type="SUPFAM" id="SSF75005">
    <property type="entry name" value="Arabinanase/levansucrase/invertase"/>
    <property type="match status" value="1"/>
</dbReference>
<dbReference type="PANTHER" id="PTHR43301">
    <property type="entry name" value="ARABINAN ENDO-1,5-ALPHA-L-ARABINOSIDASE"/>
    <property type="match status" value="1"/>
</dbReference>
<sequence length="345" mass="38144">MLSTFRSYAALSAVLLALAGCAGVPATSPAGAIAAKPLFRDPVYDGAADPTLVWNPARGRWWMFYTNRRATANGLPGVTWVHGTRIGIAESPDGGAHWTYVGTADIELPPDLGGARTTHWAPDVVRADDGTFHMFVTVVPGVFEDWGHPRGIVHLTSTDLRTWRHPAVVPLANDKVIDPSLARLPDGTWRMWYNNERDNKTIYYADSPDLEHWTDRGIAVAERGEGPKVFRWHGAWWMIVDLWHGLGVFRSDDARTWRKQDATLLEQPGHGLDDGVMGGHADVVVSGDRAYLFYFVHPGRRGPDAKADGVEQRRSLIQVTELIEEGGIIHTDRDAPVRIRLDPPG</sequence>
<accession>A0ABT1ZTC0</accession>
<evidence type="ECO:0000256" key="5">
    <source>
        <dbReference type="RuleBase" id="RU361187"/>
    </source>
</evidence>
<dbReference type="RefSeq" id="WP_258817719.1">
    <property type="nucleotide sequence ID" value="NZ_JANUGW010000011.1"/>
</dbReference>
<protein>
    <submittedName>
        <fullName evidence="7">Family 43 glycosylhydrolase</fullName>
    </submittedName>
</protein>
<dbReference type="CDD" id="cd08984">
    <property type="entry name" value="GH43-like"/>
    <property type="match status" value="1"/>
</dbReference>
<comment type="caution">
    <text evidence="7">The sequence shown here is derived from an EMBL/GenBank/DDBJ whole genome shotgun (WGS) entry which is preliminary data.</text>
</comment>
<keyword evidence="4 5" id="KW-0326">Glycosidase</keyword>
<feature type="signal peptide" evidence="6">
    <location>
        <begin position="1"/>
        <end position="26"/>
    </location>
</feature>
<evidence type="ECO:0000313" key="8">
    <source>
        <dbReference type="Proteomes" id="UP001204151"/>
    </source>
</evidence>
<dbReference type="PANTHER" id="PTHR43301:SF3">
    <property type="entry name" value="ARABINAN ENDO-1,5-ALPHA-L-ARABINOSIDASE A-RELATED"/>
    <property type="match status" value="1"/>
</dbReference>
<name>A0ABT1ZTC0_9BURK</name>
<feature type="chain" id="PRO_5046507713" evidence="6">
    <location>
        <begin position="27"/>
        <end position="345"/>
    </location>
</feature>
<evidence type="ECO:0000256" key="4">
    <source>
        <dbReference type="ARBA" id="ARBA00023295"/>
    </source>
</evidence>
<evidence type="ECO:0000256" key="2">
    <source>
        <dbReference type="ARBA" id="ARBA00009865"/>
    </source>
</evidence>
<comment type="pathway">
    <text evidence="1">Glycan metabolism; L-arabinan degradation.</text>
</comment>
<dbReference type="Pfam" id="PF04616">
    <property type="entry name" value="Glyco_hydro_43"/>
    <property type="match status" value="1"/>
</dbReference>
<evidence type="ECO:0000256" key="6">
    <source>
        <dbReference type="SAM" id="SignalP"/>
    </source>
</evidence>
<dbReference type="PROSITE" id="PS51257">
    <property type="entry name" value="PROKAR_LIPOPROTEIN"/>
    <property type="match status" value="1"/>
</dbReference>
<gene>
    <name evidence="7" type="ORF">NX784_16210</name>
</gene>
<dbReference type="InterPro" id="IPR050727">
    <property type="entry name" value="GH43_arabinanases"/>
</dbReference>
<evidence type="ECO:0000313" key="7">
    <source>
        <dbReference type="EMBL" id="MCS0583134.1"/>
    </source>
</evidence>
<dbReference type="InterPro" id="IPR023296">
    <property type="entry name" value="Glyco_hydro_beta-prop_sf"/>
</dbReference>
<dbReference type="Gene3D" id="2.115.10.20">
    <property type="entry name" value="Glycosyl hydrolase domain, family 43"/>
    <property type="match status" value="1"/>
</dbReference>
<organism evidence="7 8">
    <name type="scientific">Massilia pinisoli</name>
    <dbReference type="NCBI Taxonomy" id="1772194"/>
    <lineage>
        <taxon>Bacteria</taxon>
        <taxon>Pseudomonadati</taxon>
        <taxon>Pseudomonadota</taxon>
        <taxon>Betaproteobacteria</taxon>
        <taxon>Burkholderiales</taxon>
        <taxon>Oxalobacteraceae</taxon>
        <taxon>Telluria group</taxon>
        <taxon>Massilia</taxon>
    </lineage>
</organism>
<dbReference type="EMBL" id="JANUGW010000011">
    <property type="protein sequence ID" value="MCS0583134.1"/>
    <property type="molecule type" value="Genomic_DNA"/>
</dbReference>
<proteinExistence type="inferred from homology"/>
<keyword evidence="3 5" id="KW-0378">Hydrolase</keyword>
<evidence type="ECO:0000256" key="3">
    <source>
        <dbReference type="ARBA" id="ARBA00022801"/>
    </source>
</evidence>
<evidence type="ECO:0000256" key="1">
    <source>
        <dbReference type="ARBA" id="ARBA00004834"/>
    </source>
</evidence>
<reference evidence="7 8" key="1">
    <citation type="submission" date="2022-08" db="EMBL/GenBank/DDBJ databases">
        <title>Reclassification of Massilia species as members of the genera Telluria, Duganella, Pseudoduganella, Mokoshia gen. nov. and Zemynaea gen. nov. using orthogonal and non-orthogonal genome-based approaches.</title>
        <authorList>
            <person name="Bowman J.P."/>
        </authorList>
    </citation>
    <scope>NUCLEOTIDE SEQUENCE [LARGE SCALE GENOMIC DNA]</scope>
    <source>
        <strain evidence="7 8">JCM 31316</strain>
    </source>
</reference>
<comment type="similarity">
    <text evidence="2 5">Belongs to the glycosyl hydrolase 43 family.</text>
</comment>
<dbReference type="Proteomes" id="UP001204151">
    <property type="component" value="Unassembled WGS sequence"/>
</dbReference>
<dbReference type="InterPro" id="IPR006710">
    <property type="entry name" value="Glyco_hydro_43"/>
</dbReference>
<keyword evidence="8" id="KW-1185">Reference proteome</keyword>
<keyword evidence="6" id="KW-0732">Signal</keyword>